<dbReference type="Proteomes" id="UP000198601">
    <property type="component" value="Unassembled WGS sequence"/>
</dbReference>
<sequence>MRVLKGQKYDYSSNNDKCNTFHQQHMHKRTLIGLPGLSLSEALCRLQAS</sequence>
<evidence type="ECO:0000313" key="1">
    <source>
        <dbReference type="EMBL" id="SCW70896.1"/>
    </source>
</evidence>
<reference evidence="2" key="1">
    <citation type="submission" date="2016-10" db="EMBL/GenBank/DDBJ databases">
        <authorList>
            <person name="Varghese N."/>
            <person name="Submissions S."/>
        </authorList>
    </citation>
    <scope>NUCLEOTIDE SEQUENCE [LARGE SCALE GENOMIC DNA]</scope>
    <source>
        <strain evidence="2">CGMCC 1.8946</strain>
    </source>
</reference>
<keyword evidence="2" id="KW-1185">Reference proteome</keyword>
<protein>
    <submittedName>
        <fullName evidence="1">Uncharacterized protein</fullName>
    </submittedName>
</protein>
<organism evidence="1 2">
    <name type="scientific">Paenibacillus tianmuensis</name>
    <dbReference type="NCBI Taxonomy" id="624147"/>
    <lineage>
        <taxon>Bacteria</taxon>
        <taxon>Bacillati</taxon>
        <taxon>Bacillota</taxon>
        <taxon>Bacilli</taxon>
        <taxon>Bacillales</taxon>
        <taxon>Paenibacillaceae</taxon>
        <taxon>Paenibacillus</taxon>
    </lineage>
</organism>
<dbReference type="EMBL" id="FMTT01000032">
    <property type="protein sequence ID" value="SCW70896.1"/>
    <property type="molecule type" value="Genomic_DNA"/>
</dbReference>
<proteinExistence type="predicted"/>
<gene>
    <name evidence="1" type="ORF">SAMN04487970_103222</name>
</gene>
<accession>A0A1G4SPB9</accession>
<dbReference type="AlphaFoldDB" id="A0A1G4SPB9"/>
<evidence type="ECO:0000313" key="2">
    <source>
        <dbReference type="Proteomes" id="UP000198601"/>
    </source>
</evidence>
<dbReference type="STRING" id="624147.SAMN04487970_103222"/>
<name>A0A1G4SPB9_9BACL</name>